<dbReference type="CDD" id="cd01389">
    <property type="entry name" value="HMG-box_ROX1-like"/>
    <property type="match status" value="1"/>
</dbReference>
<dbReference type="InParanoid" id="A0A409Y1D2"/>
<keyword evidence="1 3" id="KW-0238">DNA-binding</keyword>
<keyword evidence="2" id="KW-0804">Transcription</keyword>
<proteinExistence type="predicted"/>
<dbReference type="Gene3D" id="1.10.30.10">
    <property type="entry name" value="High mobility group box domain"/>
    <property type="match status" value="1"/>
</dbReference>
<evidence type="ECO:0000313" key="6">
    <source>
        <dbReference type="EMBL" id="PPQ96826.1"/>
    </source>
</evidence>
<evidence type="ECO:0000313" key="7">
    <source>
        <dbReference type="Proteomes" id="UP000284706"/>
    </source>
</evidence>
<evidence type="ECO:0000256" key="1">
    <source>
        <dbReference type="ARBA" id="ARBA00023125"/>
    </source>
</evidence>
<accession>A0A409Y1D2</accession>
<dbReference type="Proteomes" id="UP000284706">
    <property type="component" value="Unassembled WGS sequence"/>
</dbReference>
<dbReference type="GO" id="GO:0001228">
    <property type="term" value="F:DNA-binding transcription activator activity, RNA polymerase II-specific"/>
    <property type="evidence" value="ECO:0007669"/>
    <property type="project" value="TreeGrafter"/>
</dbReference>
<evidence type="ECO:0000259" key="5">
    <source>
        <dbReference type="PROSITE" id="PS50118"/>
    </source>
</evidence>
<dbReference type="OrthoDB" id="6247875at2759"/>
<dbReference type="SUPFAM" id="SSF47095">
    <property type="entry name" value="HMG-box"/>
    <property type="match status" value="1"/>
</dbReference>
<evidence type="ECO:0000256" key="2">
    <source>
        <dbReference type="ARBA" id="ARBA00023163"/>
    </source>
</evidence>
<reference evidence="6 7" key="1">
    <citation type="journal article" date="2018" name="Evol. Lett.">
        <title>Horizontal gene cluster transfer increased hallucinogenic mushroom diversity.</title>
        <authorList>
            <person name="Reynolds H.T."/>
            <person name="Vijayakumar V."/>
            <person name="Gluck-Thaler E."/>
            <person name="Korotkin H.B."/>
            <person name="Matheny P.B."/>
            <person name="Slot J.C."/>
        </authorList>
    </citation>
    <scope>NUCLEOTIDE SEQUENCE [LARGE SCALE GENOMIC DNA]</scope>
    <source>
        <strain evidence="6 7">SRW20</strain>
    </source>
</reference>
<dbReference type="AlphaFoldDB" id="A0A409Y1D2"/>
<dbReference type="PROSITE" id="PS50118">
    <property type="entry name" value="HMG_BOX_2"/>
    <property type="match status" value="1"/>
</dbReference>
<keyword evidence="3" id="KW-0539">Nucleus</keyword>
<dbReference type="GO" id="GO:0030154">
    <property type="term" value="P:cell differentiation"/>
    <property type="evidence" value="ECO:0007669"/>
    <property type="project" value="TreeGrafter"/>
</dbReference>
<dbReference type="PANTHER" id="PTHR10270">
    <property type="entry name" value="SOX TRANSCRIPTION FACTOR"/>
    <property type="match status" value="1"/>
</dbReference>
<dbReference type="InterPro" id="IPR009071">
    <property type="entry name" value="HMG_box_dom"/>
</dbReference>
<dbReference type="GO" id="GO:0000122">
    <property type="term" value="P:negative regulation of transcription by RNA polymerase II"/>
    <property type="evidence" value="ECO:0007669"/>
    <property type="project" value="TreeGrafter"/>
</dbReference>
<dbReference type="GO" id="GO:0000978">
    <property type="term" value="F:RNA polymerase II cis-regulatory region sequence-specific DNA binding"/>
    <property type="evidence" value="ECO:0007669"/>
    <property type="project" value="TreeGrafter"/>
</dbReference>
<comment type="caution">
    <text evidence="6">The sequence shown here is derived from an EMBL/GenBank/DDBJ whole genome shotgun (WGS) entry which is preliminary data.</text>
</comment>
<dbReference type="GO" id="GO:0005634">
    <property type="term" value="C:nucleus"/>
    <property type="evidence" value="ECO:0007669"/>
    <property type="project" value="UniProtKB-UniRule"/>
</dbReference>
<feature type="region of interest" description="Disordered" evidence="4">
    <location>
        <begin position="403"/>
        <end position="423"/>
    </location>
</feature>
<gene>
    <name evidence="6" type="ORF">CVT26_005995</name>
</gene>
<dbReference type="STRING" id="231916.A0A409Y1D2"/>
<feature type="DNA-binding region" description="HMG box" evidence="3">
    <location>
        <begin position="163"/>
        <end position="227"/>
    </location>
</feature>
<dbReference type="SMART" id="SM00398">
    <property type="entry name" value="HMG"/>
    <property type="match status" value="1"/>
</dbReference>
<evidence type="ECO:0000256" key="3">
    <source>
        <dbReference type="PROSITE-ProRule" id="PRU00267"/>
    </source>
</evidence>
<evidence type="ECO:0000256" key="4">
    <source>
        <dbReference type="SAM" id="MobiDB-lite"/>
    </source>
</evidence>
<protein>
    <recommendedName>
        <fullName evidence="5">HMG box domain-containing protein</fullName>
    </recommendedName>
</protein>
<dbReference type="InterPro" id="IPR036910">
    <property type="entry name" value="HMG_box_dom_sf"/>
</dbReference>
<dbReference type="EMBL" id="NHYE01001319">
    <property type="protein sequence ID" value="PPQ96826.1"/>
    <property type="molecule type" value="Genomic_DNA"/>
</dbReference>
<organism evidence="6 7">
    <name type="scientific">Gymnopilus dilepis</name>
    <dbReference type="NCBI Taxonomy" id="231916"/>
    <lineage>
        <taxon>Eukaryota</taxon>
        <taxon>Fungi</taxon>
        <taxon>Dikarya</taxon>
        <taxon>Basidiomycota</taxon>
        <taxon>Agaricomycotina</taxon>
        <taxon>Agaricomycetes</taxon>
        <taxon>Agaricomycetidae</taxon>
        <taxon>Agaricales</taxon>
        <taxon>Agaricineae</taxon>
        <taxon>Hymenogastraceae</taxon>
        <taxon>Gymnopilus</taxon>
    </lineage>
</organism>
<dbReference type="InterPro" id="IPR050140">
    <property type="entry name" value="SRY-related_HMG-box_TF-like"/>
</dbReference>
<dbReference type="Pfam" id="PF00505">
    <property type="entry name" value="HMG_box"/>
    <property type="match status" value="1"/>
</dbReference>
<name>A0A409Y1D2_9AGAR</name>
<dbReference type="PANTHER" id="PTHR10270:SF161">
    <property type="entry name" value="SEX-DETERMINING REGION Y PROTEIN"/>
    <property type="match status" value="1"/>
</dbReference>
<feature type="domain" description="HMG box" evidence="5">
    <location>
        <begin position="163"/>
        <end position="227"/>
    </location>
</feature>
<sequence>MPALRHGYGYVYTDKYSCSGASAVQNEGFPQTALRVEQPDCDVAVGASPILSGTIAPGIPSVASIAASSLSPSRSGFRYGSQHPYLDPRPLNAAGGVRLGHLTSQGDDDRSHFVRSLQGTFATTIPSNQRAPHLSALAPAAHPPSSTQILNCTSQSRKNRNHIPRPRNPFICYRTVYRQAHAKLPQQQLSVNAGLAWKALAPAEKAVYEERAKAEKQLHKVLFPEYWRGNKGRKQQLACPSCQDGQSVSLLACIPLGVSPESTIEERVKAFRVAQKAVDGCISSSPLTSPSFLGSEYAGTPSESASPFVGLPPGFAIGDDEQILESALFTISPATSPPSLVYLEHGSAMDNTSSCDLTSATDVPLPLTDPSLWITFQDGLSDNVDVSDYNYFMDCATPSPSSSTFSASPASAPGSDAFPSSSAISQRNSFDLDPIKHSMSSSNLGEDYETDSNYNFDPDLYY</sequence>
<keyword evidence="7" id="KW-1185">Reference proteome</keyword>